<dbReference type="NCBIfam" id="TIGR00632">
    <property type="entry name" value="vsr"/>
    <property type="match status" value="1"/>
</dbReference>
<evidence type="ECO:0000256" key="4">
    <source>
        <dbReference type="ARBA" id="ARBA00022801"/>
    </source>
</evidence>
<evidence type="ECO:0000256" key="2">
    <source>
        <dbReference type="ARBA" id="ARBA00022759"/>
    </source>
</evidence>
<dbReference type="EMBL" id="JBHSQW010000023">
    <property type="protein sequence ID" value="MFC5994567.1"/>
    <property type="molecule type" value="Genomic_DNA"/>
</dbReference>
<evidence type="ECO:0000256" key="5">
    <source>
        <dbReference type="ARBA" id="ARBA00023204"/>
    </source>
</evidence>
<dbReference type="CDD" id="cd00221">
    <property type="entry name" value="Vsr"/>
    <property type="match status" value="1"/>
</dbReference>
<dbReference type="InterPro" id="IPR004603">
    <property type="entry name" value="DNA_mismatch_endonuc_vsr"/>
</dbReference>
<dbReference type="Pfam" id="PF03852">
    <property type="entry name" value="Vsr"/>
    <property type="match status" value="1"/>
</dbReference>
<dbReference type="Proteomes" id="UP001596302">
    <property type="component" value="Unassembled WGS sequence"/>
</dbReference>
<dbReference type="GO" id="GO:0004519">
    <property type="term" value="F:endonuclease activity"/>
    <property type="evidence" value="ECO:0007669"/>
    <property type="project" value="UniProtKB-KW"/>
</dbReference>
<protein>
    <submittedName>
        <fullName evidence="8">Very short patch repair endonuclease</fullName>
    </submittedName>
</protein>
<dbReference type="RefSeq" id="WP_379584706.1">
    <property type="nucleotide sequence ID" value="NZ_JBHSQW010000023.1"/>
</dbReference>
<evidence type="ECO:0000256" key="6">
    <source>
        <dbReference type="ARBA" id="ARBA00029466"/>
    </source>
</evidence>
<dbReference type="InterPro" id="IPR011335">
    <property type="entry name" value="Restrct_endonuc-II-like"/>
</dbReference>
<evidence type="ECO:0000256" key="1">
    <source>
        <dbReference type="ARBA" id="ARBA00022722"/>
    </source>
</evidence>
<keyword evidence="9" id="KW-1185">Reference proteome</keyword>
<keyword evidence="2 8" id="KW-0255">Endonuclease</keyword>
<sequence length="182" mass="20608">MLRQRAHEQGLYPAPLNEGRSRNMQANRRANTKPETMLRSALHRRGLRFRKDLLLRLEGVGRVRPDIVFTARKVAVFVDGCFWHVCPQHGRYPATNDWYWSPKLRRNMERDQTVNSALRDAGWCVIRIWEHEDLDRAVSTVEGAVRASIEHIFEATGDPRQSPAAAAEAGGLRVGDGVSPAS</sequence>
<feature type="region of interest" description="Disordered" evidence="7">
    <location>
        <begin position="159"/>
        <end position="182"/>
    </location>
</feature>
<reference evidence="9" key="1">
    <citation type="journal article" date="2019" name="Int. J. Syst. Evol. Microbiol.">
        <title>The Global Catalogue of Microorganisms (GCM) 10K type strain sequencing project: providing services to taxonomists for standard genome sequencing and annotation.</title>
        <authorList>
            <consortium name="The Broad Institute Genomics Platform"/>
            <consortium name="The Broad Institute Genome Sequencing Center for Infectious Disease"/>
            <person name="Wu L."/>
            <person name="Ma J."/>
        </authorList>
    </citation>
    <scope>NUCLEOTIDE SEQUENCE [LARGE SCALE GENOMIC DNA]</scope>
    <source>
        <strain evidence="9">CCM 8391</strain>
    </source>
</reference>
<gene>
    <name evidence="8" type="ORF">ACFQE5_10130</name>
</gene>
<evidence type="ECO:0000313" key="9">
    <source>
        <dbReference type="Proteomes" id="UP001596302"/>
    </source>
</evidence>
<feature type="region of interest" description="Disordered" evidence="7">
    <location>
        <begin position="1"/>
        <end position="34"/>
    </location>
</feature>
<comment type="caution">
    <text evidence="8">The sequence shown here is derived from an EMBL/GenBank/DDBJ whole genome shotgun (WGS) entry which is preliminary data.</text>
</comment>
<keyword evidence="4" id="KW-0378">Hydrolase</keyword>
<evidence type="ECO:0000256" key="3">
    <source>
        <dbReference type="ARBA" id="ARBA00022763"/>
    </source>
</evidence>
<proteinExistence type="inferred from homology"/>
<keyword evidence="3" id="KW-0227">DNA damage</keyword>
<organism evidence="8 9">
    <name type="scientific">Pseudonocardia hispaniensis</name>
    <dbReference type="NCBI Taxonomy" id="904933"/>
    <lineage>
        <taxon>Bacteria</taxon>
        <taxon>Bacillati</taxon>
        <taxon>Actinomycetota</taxon>
        <taxon>Actinomycetes</taxon>
        <taxon>Pseudonocardiales</taxon>
        <taxon>Pseudonocardiaceae</taxon>
        <taxon>Pseudonocardia</taxon>
    </lineage>
</organism>
<name>A0ABW1J273_9PSEU</name>
<keyword evidence="5" id="KW-0234">DNA repair</keyword>
<keyword evidence="1" id="KW-0540">Nuclease</keyword>
<accession>A0ABW1J273</accession>
<comment type="similarity">
    <text evidence="6">Belongs to the Vsr family.</text>
</comment>
<dbReference type="Gene3D" id="3.40.960.10">
    <property type="entry name" value="VSR Endonuclease"/>
    <property type="match status" value="1"/>
</dbReference>
<evidence type="ECO:0000313" key="8">
    <source>
        <dbReference type="EMBL" id="MFC5994567.1"/>
    </source>
</evidence>
<dbReference type="SUPFAM" id="SSF52980">
    <property type="entry name" value="Restriction endonuclease-like"/>
    <property type="match status" value="1"/>
</dbReference>
<evidence type="ECO:0000256" key="7">
    <source>
        <dbReference type="SAM" id="MobiDB-lite"/>
    </source>
</evidence>